<feature type="compositionally biased region" description="Polar residues" evidence="1">
    <location>
        <begin position="252"/>
        <end position="270"/>
    </location>
</feature>
<evidence type="ECO:0000256" key="2">
    <source>
        <dbReference type="SAM" id="Phobius"/>
    </source>
</evidence>
<sequence>MANVELIQNPCEQRAASRSVLRGPVARGAWGLVVTAGVVGTSTGVFGVVPAAAEPVSRTLRYTCSVPMADERRGTVKIDSDVPKSATVGMPTPKFVIRAAVPVNAADARELRKAGIKTITGTVDAKVHVTAPGLETDLGVPFQVARTSVPASGPFQVKATGVAPTRAFTRPGGARITVGDLTAHVTASGGIVTVKLDLSCGLDPGQNNVVASFDVTGAGTTTGPAPSGTADTATSGTAGSRNPSDDARTDTTPESSADPSGTMAETGSRGTRSLVPLAAGSAVLGTLAVAAAFRFRSRGR</sequence>
<feature type="compositionally biased region" description="Low complexity" evidence="1">
    <location>
        <begin position="219"/>
        <end position="240"/>
    </location>
</feature>
<dbReference type="InterPro" id="IPR046542">
    <property type="entry name" value="DUF6801"/>
</dbReference>
<dbReference type="Pfam" id="PF20611">
    <property type="entry name" value="DUF6801"/>
    <property type="match status" value="1"/>
</dbReference>
<keyword evidence="2" id="KW-0472">Membrane</keyword>
<proteinExistence type="predicted"/>
<evidence type="ECO:0000259" key="3">
    <source>
        <dbReference type="Pfam" id="PF20611"/>
    </source>
</evidence>
<dbReference type="STRING" id="1893.SAMN02787144_100616"/>
<protein>
    <recommendedName>
        <fullName evidence="3">DUF6801 domain-containing protein</fullName>
    </recommendedName>
</protein>
<keyword evidence="2" id="KW-0812">Transmembrane</keyword>
<accession>A0A1K1ZQ05</accession>
<keyword evidence="2" id="KW-1133">Transmembrane helix</keyword>
<organism evidence="4 5">
    <name type="scientific">Streptomyces atratus</name>
    <dbReference type="NCBI Taxonomy" id="1893"/>
    <lineage>
        <taxon>Bacteria</taxon>
        <taxon>Bacillati</taxon>
        <taxon>Actinomycetota</taxon>
        <taxon>Actinomycetes</taxon>
        <taxon>Kitasatosporales</taxon>
        <taxon>Streptomycetaceae</taxon>
        <taxon>Streptomyces</taxon>
    </lineage>
</organism>
<name>A0A1K1ZQ05_STRAR</name>
<evidence type="ECO:0000313" key="5">
    <source>
        <dbReference type="Proteomes" id="UP000181909"/>
    </source>
</evidence>
<feature type="domain" description="DUF6801" evidence="3">
    <location>
        <begin position="61"/>
        <end position="209"/>
    </location>
</feature>
<feature type="transmembrane region" description="Helical" evidence="2">
    <location>
        <begin position="274"/>
        <end position="295"/>
    </location>
</feature>
<reference evidence="4 5" key="1">
    <citation type="submission" date="2016-11" db="EMBL/GenBank/DDBJ databases">
        <authorList>
            <person name="Jaros S."/>
            <person name="Januszkiewicz K."/>
            <person name="Wedrychowicz H."/>
        </authorList>
    </citation>
    <scope>NUCLEOTIDE SEQUENCE [LARGE SCALE GENOMIC DNA]</scope>
    <source>
        <strain evidence="4 5">OK807</strain>
    </source>
</reference>
<evidence type="ECO:0000313" key="4">
    <source>
        <dbReference type="EMBL" id="SFX75764.1"/>
    </source>
</evidence>
<feature type="region of interest" description="Disordered" evidence="1">
    <location>
        <begin position="219"/>
        <end position="270"/>
    </location>
</feature>
<gene>
    <name evidence="4" type="ORF">SAMN02787144_100616</name>
</gene>
<dbReference type="EMBL" id="FPJO01000006">
    <property type="protein sequence ID" value="SFX75764.1"/>
    <property type="molecule type" value="Genomic_DNA"/>
</dbReference>
<dbReference type="AlphaFoldDB" id="A0A1K1ZQ05"/>
<evidence type="ECO:0000256" key="1">
    <source>
        <dbReference type="SAM" id="MobiDB-lite"/>
    </source>
</evidence>
<dbReference type="Proteomes" id="UP000181909">
    <property type="component" value="Unassembled WGS sequence"/>
</dbReference>